<evidence type="ECO:0000256" key="4">
    <source>
        <dbReference type="ARBA" id="ARBA00022833"/>
    </source>
</evidence>
<dbReference type="HOGENOM" id="CLU_097262_4_1_11"/>
<comment type="similarity">
    <text evidence="1">Belongs to the cytidine and deoxycytidylate deaminase family.</text>
</comment>
<dbReference type="GO" id="GO:0055086">
    <property type="term" value="P:nucleobase-containing small molecule metabolic process"/>
    <property type="evidence" value="ECO:0007669"/>
    <property type="project" value="UniProtKB-ARBA"/>
</dbReference>
<dbReference type="Pfam" id="PF00383">
    <property type="entry name" value="dCMP_cyt_deam_1"/>
    <property type="match status" value="1"/>
</dbReference>
<protein>
    <submittedName>
        <fullName evidence="6">Cytidine deaminase</fullName>
    </submittedName>
</protein>
<dbReference type="GO" id="GO:0072527">
    <property type="term" value="P:pyrimidine-containing compound metabolic process"/>
    <property type="evidence" value="ECO:0007669"/>
    <property type="project" value="UniProtKB-ARBA"/>
</dbReference>
<name>B0RAH1_CLASE</name>
<dbReference type="STRING" id="31964.CMS0216"/>
<evidence type="ECO:0000313" key="6">
    <source>
        <dbReference type="EMBL" id="CAQ00339.1"/>
    </source>
</evidence>
<sequence>MGQVTGGGRRAVRQDFRMPLHESEVRLIDAAEALARTLGADPNHTMAAAALDADGRIHTGVNVLHFTGGPCAELVALGAAVAANAGRLVAMAAVGDGGRGIAPPCGRCRQVMLDLHPDVRVAVPGAGGPEFVPIRELLPVSYALPDA</sequence>
<evidence type="ECO:0000313" key="7">
    <source>
        <dbReference type="Proteomes" id="UP000001318"/>
    </source>
</evidence>
<proteinExistence type="inferred from homology"/>
<feature type="domain" description="CMP/dCMP-type deaminase" evidence="5">
    <location>
        <begin position="22"/>
        <end position="145"/>
    </location>
</feature>
<evidence type="ECO:0000256" key="3">
    <source>
        <dbReference type="ARBA" id="ARBA00022801"/>
    </source>
</evidence>
<dbReference type="KEGG" id="cms:CMS0216"/>
<evidence type="ECO:0000256" key="1">
    <source>
        <dbReference type="ARBA" id="ARBA00006576"/>
    </source>
</evidence>
<organism evidence="6 7">
    <name type="scientific">Clavibacter sepedonicus</name>
    <name type="common">Clavibacter michiganensis subsp. sepedonicus</name>
    <dbReference type="NCBI Taxonomy" id="31964"/>
    <lineage>
        <taxon>Bacteria</taxon>
        <taxon>Bacillati</taxon>
        <taxon>Actinomycetota</taxon>
        <taxon>Actinomycetes</taxon>
        <taxon>Micrococcales</taxon>
        <taxon>Microbacteriaceae</taxon>
        <taxon>Clavibacter</taxon>
    </lineage>
</organism>
<dbReference type="GO" id="GO:0005829">
    <property type="term" value="C:cytosol"/>
    <property type="evidence" value="ECO:0007669"/>
    <property type="project" value="TreeGrafter"/>
</dbReference>
<dbReference type="InterPro" id="IPR002125">
    <property type="entry name" value="CMP_dCMP_dom"/>
</dbReference>
<keyword evidence="3" id="KW-0378">Hydrolase</keyword>
<evidence type="ECO:0000256" key="2">
    <source>
        <dbReference type="ARBA" id="ARBA00022723"/>
    </source>
</evidence>
<keyword evidence="2" id="KW-0479">Metal-binding</keyword>
<reference evidence="6 7" key="1">
    <citation type="journal article" date="2008" name="J. Bacteriol.">
        <title>Genome of the actinomycete plant pathogen Clavibacter michiganensis subsp. sepedonicus suggests recent niche adaptation.</title>
        <authorList>
            <person name="Bentley S.D."/>
            <person name="Corton C."/>
            <person name="Brown S.E."/>
            <person name="Barron A."/>
            <person name="Clark L."/>
            <person name="Doggett J."/>
            <person name="Harris B."/>
            <person name="Ormond D."/>
            <person name="Quail M.A."/>
            <person name="May G."/>
            <person name="Francis D."/>
            <person name="Knudson D."/>
            <person name="Parkhill J."/>
            <person name="Ishimaru C.A."/>
        </authorList>
    </citation>
    <scope>NUCLEOTIDE SEQUENCE [LARGE SCALE GENOMIC DNA]</scope>
    <source>
        <strain evidence="7">ATCC 33113 / DSM 20744 / JCM 9667 / LMG 2889 / ICMP 2535 / C-1</strain>
    </source>
</reference>
<dbReference type="InterPro" id="IPR016193">
    <property type="entry name" value="Cytidine_deaminase-like"/>
</dbReference>
<dbReference type="Gene3D" id="3.40.140.10">
    <property type="entry name" value="Cytidine Deaminase, domain 2"/>
    <property type="match status" value="1"/>
</dbReference>
<dbReference type="GO" id="GO:0042802">
    <property type="term" value="F:identical protein binding"/>
    <property type="evidence" value="ECO:0007669"/>
    <property type="project" value="UniProtKB-ARBA"/>
</dbReference>
<gene>
    <name evidence="6" type="ordered locus">CMS0216</name>
</gene>
<keyword evidence="7" id="KW-1185">Reference proteome</keyword>
<dbReference type="EMBL" id="AM849034">
    <property type="protein sequence ID" value="CAQ00339.1"/>
    <property type="molecule type" value="Genomic_DNA"/>
</dbReference>
<dbReference type="PROSITE" id="PS00903">
    <property type="entry name" value="CYT_DCMP_DEAMINASES_1"/>
    <property type="match status" value="1"/>
</dbReference>
<dbReference type="GO" id="GO:0008270">
    <property type="term" value="F:zinc ion binding"/>
    <property type="evidence" value="ECO:0007669"/>
    <property type="project" value="InterPro"/>
</dbReference>
<accession>B0RAH1</accession>
<dbReference type="eggNOG" id="COG0295">
    <property type="taxonomic scope" value="Bacteria"/>
</dbReference>
<dbReference type="GO" id="GO:0004126">
    <property type="term" value="F:cytidine deaminase activity"/>
    <property type="evidence" value="ECO:0007669"/>
    <property type="project" value="UniProtKB-ARBA"/>
</dbReference>
<dbReference type="PROSITE" id="PS51747">
    <property type="entry name" value="CYT_DCMP_DEAMINASES_2"/>
    <property type="match status" value="1"/>
</dbReference>
<dbReference type="InterPro" id="IPR016192">
    <property type="entry name" value="APOBEC/CMP_deaminase_Zn-bd"/>
</dbReference>
<dbReference type="SUPFAM" id="SSF53927">
    <property type="entry name" value="Cytidine deaminase-like"/>
    <property type="match status" value="1"/>
</dbReference>
<dbReference type="InterPro" id="IPR050202">
    <property type="entry name" value="Cyt/Deoxycyt_deaminase"/>
</dbReference>
<dbReference type="CDD" id="cd01283">
    <property type="entry name" value="cytidine_deaminase"/>
    <property type="match status" value="1"/>
</dbReference>
<dbReference type="AlphaFoldDB" id="B0RAH1"/>
<dbReference type="PANTHER" id="PTHR11644">
    <property type="entry name" value="CYTIDINE DEAMINASE"/>
    <property type="match status" value="1"/>
</dbReference>
<evidence type="ECO:0000259" key="5">
    <source>
        <dbReference type="PROSITE" id="PS51747"/>
    </source>
</evidence>
<dbReference type="PANTHER" id="PTHR11644:SF2">
    <property type="entry name" value="CYTIDINE DEAMINASE"/>
    <property type="match status" value="1"/>
</dbReference>
<dbReference type="Proteomes" id="UP000001318">
    <property type="component" value="Chromosome"/>
</dbReference>
<keyword evidence="4" id="KW-0862">Zinc</keyword>